<keyword evidence="3" id="KW-1185">Reference proteome</keyword>
<keyword evidence="1" id="KW-0472">Membrane</keyword>
<dbReference type="EMBL" id="CP019288">
    <property type="protein sequence ID" value="QHI38828.1"/>
    <property type="molecule type" value="Genomic_DNA"/>
</dbReference>
<dbReference type="OrthoDB" id="9991908at2"/>
<dbReference type="AlphaFoldDB" id="A0A7L4ZQ19"/>
<dbReference type="RefSeq" id="WP_160131355.1">
    <property type="nucleotide sequence ID" value="NZ_CP019288.1"/>
</dbReference>
<organism evidence="2 3">
    <name type="scientific">Kordia antarctica</name>
    <dbReference type="NCBI Taxonomy" id="1218801"/>
    <lineage>
        <taxon>Bacteria</taxon>
        <taxon>Pseudomonadati</taxon>
        <taxon>Bacteroidota</taxon>
        <taxon>Flavobacteriia</taxon>
        <taxon>Flavobacteriales</taxon>
        <taxon>Flavobacteriaceae</taxon>
        <taxon>Kordia</taxon>
    </lineage>
</organism>
<proteinExistence type="predicted"/>
<keyword evidence="1" id="KW-1133">Transmembrane helix</keyword>
<protein>
    <submittedName>
        <fullName evidence="2">Uncharacterized protein</fullName>
    </submittedName>
</protein>
<dbReference type="Proteomes" id="UP000464657">
    <property type="component" value="Chromosome"/>
</dbReference>
<feature type="transmembrane region" description="Helical" evidence="1">
    <location>
        <begin position="86"/>
        <end position="106"/>
    </location>
</feature>
<feature type="transmembrane region" description="Helical" evidence="1">
    <location>
        <begin position="49"/>
        <end position="74"/>
    </location>
</feature>
<evidence type="ECO:0000313" key="2">
    <source>
        <dbReference type="EMBL" id="QHI38828.1"/>
    </source>
</evidence>
<sequence>MKKEISINSMEQLYELKSILKPFKKIELKLPYLNDLQNQTWEKLVKKEYFSCGCTTGSYFVGIGILLTIIYLVYMSTFEIPISVKMIIALVVGMAILGKLFGLLFAHIRLLRIVQSLLYLRLNQVYESA</sequence>
<dbReference type="KEGG" id="kan:IMCC3317_42280"/>
<reference evidence="2 3" key="1">
    <citation type="journal article" date="2013" name="Int. J. Syst. Evol. Microbiol.">
        <title>Kordia antarctica sp. nov., isolated from Antarctic seawater.</title>
        <authorList>
            <person name="Baek K."/>
            <person name="Choi A."/>
            <person name="Kang I."/>
            <person name="Lee K."/>
            <person name="Cho J.C."/>
        </authorList>
    </citation>
    <scope>NUCLEOTIDE SEQUENCE [LARGE SCALE GENOMIC DNA]</scope>
    <source>
        <strain evidence="2 3">IMCC3317</strain>
    </source>
</reference>
<evidence type="ECO:0000256" key="1">
    <source>
        <dbReference type="SAM" id="Phobius"/>
    </source>
</evidence>
<evidence type="ECO:0000313" key="3">
    <source>
        <dbReference type="Proteomes" id="UP000464657"/>
    </source>
</evidence>
<gene>
    <name evidence="2" type="ORF">IMCC3317_42280</name>
</gene>
<name>A0A7L4ZQ19_9FLAO</name>
<accession>A0A7L4ZQ19</accession>
<keyword evidence="1" id="KW-0812">Transmembrane</keyword>